<organism evidence="1 2">
    <name type="scientific">Flavobacterium aquicola</name>
    <dbReference type="NCBI Taxonomy" id="1682742"/>
    <lineage>
        <taxon>Bacteria</taxon>
        <taxon>Pseudomonadati</taxon>
        <taxon>Bacteroidota</taxon>
        <taxon>Flavobacteriia</taxon>
        <taxon>Flavobacteriales</taxon>
        <taxon>Flavobacteriaceae</taxon>
        <taxon>Flavobacterium</taxon>
    </lineage>
</organism>
<dbReference type="AlphaFoldDB" id="A0A3E0ERF2"/>
<evidence type="ECO:0000313" key="2">
    <source>
        <dbReference type="Proteomes" id="UP000257136"/>
    </source>
</evidence>
<keyword evidence="2" id="KW-1185">Reference proteome</keyword>
<comment type="caution">
    <text evidence="1">The sequence shown here is derived from an EMBL/GenBank/DDBJ whole genome shotgun (WGS) entry which is preliminary data.</text>
</comment>
<protein>
    <submittedName>
        <fullName evidence="1">Uncharacterized protein</fullName>
    </submittedName>
</protein>
<dbReference type="Proteomes" id="UP000257136">
    <property type="component" value="Unassembled WGS sequence"/>
</dbReference>
<accession>A0A3E0ERF2</accession>
<evidence type="ECO:0000313" key="1">
    <source>
        <dbReference type="EMBL" id="REH00762.1"/>
    </source>
</evidence>
<sequence length="402" mass="48025">MCNIMKIPNIIILLLITSFVFGQRSNTIFNTGTNEFQKFSRQDFIDKNLKKVSAYSYTINKKGNVKKDSLLLYRQQFDISKNKLFGVNSTTVCQSHEPSFLTWFEFETYYNDSGQIIKEISKPKNIEKKVKYGSTKYNIVTDETDYEYDKKQREIRKTYKQINHYYSISKHTKDTLHLHTIERPKIDEYVYNSDNQRIQLFHKVDSTRYLKTESYNPDKDSNSVKCSYCVSRYLNDEWKYNSAKKITEWIFYTSENLIHTKRNYFYDDQQRLIRQIDSTGWYFKTIKPYWESTTTFQYSDTGKIVTKINNTKERFASSTPKTTSYFDNDDRLIKQCVFSDTTEGCTQYSFAYEKNKIVKKGIIFNDGTISSTEFHYNDKGLLREERTFINNKLTTLIRYYYE</sequence>
<proteinExistence type="predicted"/>
<name>A0A3E0ERF2_9FLAO</name>
<dbReference type="EMBL" id="QUNI01000002">
    <property type="protein sequence ID" value="REH00762.1"/>
    <property type="molecule type" value="Genomic_DNA"/>
</dbReference>
<reference evidence="1 2" key="1">
    <citation type="submission" date="2018-08" db="EMBL/GenBank/DDBJ databases">
        <title>Genomic Encyclopedia of Archaeal and Bacterial Type Strains, Phase II (KMG-II): from individual species to whole genera.</title>
        <authorList>
            <person name="Goeker M."/>
        </authorList>
    </citation>
    <scope>NUCLEOTIDE SEQUENCE [LARGE SCALE GENOMIC DNA]</scope>
    <source>
        <strain evidence="1 2">DSM 100880</strain>
    </source>
</reference>
<gene>
    <name evidence="1" type="ORF">C8P67_1026</name>
</gene>